<dbReference type="Pfam" id="PF25033">
    <property type="entry name" value="VPS13_M"/>
    <property type="match status" value="1"/>
</dbReference>
<evidence type="ECO:0000259" key="8">
    <source>
        <dbReference type="Pfam" id="PF25037"/>
    </source>
</evidence>
<evidence type="ECO:0000256" key="4">
    <source>
        <dbReference type="SAM" id="MobiDB-lite"/>
    </source>
</evidence>
<keyword evidence="10" id="KW-1185">Reference proteome</keyword>
<evidence type="ECO:0000259" key="6">
    <source>
        <dbReference type="Pfam" id="PF25033"/>
    </source>
</evidence>
<dbReference type="InterPro" id="IPR026854">
    <property type="entry name" value="VPS13_N"/>
</dbReference>
<dbReference type="GO" id="GO:0006623">
    <property type="term" value="P:protein targeting to vacuole"/>
    <property type="evidence" value="ECO:0007669"/>
    <property type="project" value="TreeGrafter"/>
</dbReference>
<protein>
    <submittedName>
        <fullName evidence="9">DgyrCDS5712</fullName>
    </submittedName>
</protein>
<feature type="domain" description="VPS13-like middle region" evidence="6">
    <location>
        <begin position="1015"/>
        <end position="1817"/>
    </location>
</feature>
<dbReference type="EMBL" id="CAJFCJ010000007">
    <property type="protein sequence ID" value="CAD5116872.1"/>
    <property type="molecule type" value="Genomic_DNA"/>
</dbReference>
<evidence type="ECO:0000259" key="5">
    <source>
        <dbReference type="Pfam" id="PF12624"/>
    </source>
</evidence>
<evidence type="ECO:0000256" key="2">
    <source>
        <dbReference type="ARBA" id="ARBA00022448"/>
    </source>
</evidence>
<feature type="region of interest" description="Disordered" evidence="4">
    <location>
        <begin position="1287"/>
        <end position="1322"/>
    </location>
</feature>
<evidence type="ECO:0000313" key="9">
    <source>
        <dbReference type="EMBL" id="CAD5116872.1"/>
    </source>
</evidence>
<dbReference type="Pfam" id="PF25037">
    <property type="entry name" value="VPS13_C"/>
    <property type="match status" value="1"/>
</dbReference>
<evidence type="ECO:0000256" key="1">
    <source>
        <dbReference type="ARBA" id="ARBA00006545"/>
    </source>
</evidence>
<dbReference type="InterPro" id="IPR026847">
    <property type="entry name" value="VPS13"/>
</dbReference>
<dbReference type="InterPro" id="IPR009543">
    <property type="entry name" value="VPS13_VAB"/>
</dbReference>
<dbReference type="PANTHER" id="PTHR16166">
    <property type="entry name" value="VACUOLAR PROTEIN SORTING-ASSOCIATED PROTEIN VPS13"/>
    <property type="match status" value="1"/>
</dbReference>
<dbReference type="OrthoDB" id="428159at2759"/>
<dbReference type="InterPro" id="IPR056748">
    <property type="entry name" value="VPS13-like_C"/>
</dbReference>
<feature type="compositionally biased region" description="Low complexity" evidence="4">
    <location>
        <begin position="1306"/>
        <end position="1315"/>
    </location>
</feature>
<dbReference type="PANTHER" id="PTHR16166:SF93">
    <property type="entry name" value="INTERMEMBRANE LIPID TRANSFER PROTEIN VPS13"/>
    <property type="match status" value="1"/>
</dbReference>
<feature type="domain" description="Vacuolar protein sorting-associated protein 13 VPS13 adaptor binding" evidence="7">
    <location>
        <begin position="1896"/>
        <end position="2416"/>
    </location>
</feature>
<accession>A0A7I8VNF8</accession>
<dbReference type="Pfam" id="PF25036">
    <property type="entry name" value="VPS13_VAB"/>
    <property type="match status" value="1"/>
</dbReference>
<name>A0A7I8VNF8_9ANNE</name>
<feature type="domain" description="Chorein N-terminal" evidence="5">
    <location>
        <begin position="2"/>
        <end position="781"/>
    </location>
</feature>
<reference evidence="9 10" key="1">
    <citation type="submission" date="2020-08" db="EMBL/GenBank/DDBJ databases">
        <authorList>
            <person name="Hejnol A."/>
        </authorList>
    </citation>
    <scope>NUCLEOTIDE SEQUENCE [LARGE SCALE GENOMIC DNA]</scope>
</reference>
<organism evidence="9 10">
    <name type="scientific">Dimorphilus gyrociliatus</name>
    <dbReference type="NCBI Taxonomy" id="2664684"/>
    <lineage>
        <taxon>Eukaryota</taxon>
        <taxon>Metazoa</taxon>
        <taxon>Spiralia</taxon>
        <taxon>Lophotrochozoa</taxon>
        <taxon>Annelida</taxon>
        <taxon>Polychaeta</taxon>
        <taxon>Polychaeta incertae sedis</taxon>
        <taxon>Dinophilidae</taxon>
        <taxon>Dimorphilus</taxon>
    </lineage>
</organism>
<proteinExistence type="inferred from homology"/>
<gene>
    <name evidence="9" type="ORF">DGYR_LOCUS5458</name>
</gene>
<sequence length="3139" mass="359170">MVVDLVNKYLGSFVEDLDKSQLHIGLWAGDVVLNDLYIKETALKELNLPVEVVHGNIGKLVLKIPWKNLYTEPLVAKLSGLYIVAVPTSAAEYDEEKEKKQDWEKKEKQLAWIEETKKFNKEGIQSDKEDSFTEKLAANITKNIEVQIEDVHIRYEDSFTNPKNPFCIGITLKGIHFVTTDENWQRTVLKEAVSTFHKLAKLDSLSLYFNYQKDSYLSVGRQKRKELLYNNISTLVSLSPNFDYVCEPISFTGHLKIVTRPEKDGFQQPKVSVDVVFEKISVNVNNDQYRLFIKLVDSVDRMVLSSKFRKYFKPKESISKEAKEWWRFAYRCILGEHVEYKRKVWSWNYIKDHGDKCRKYLNLYNNKLESGKKATAKLLNSLQEIEKFLSVFNIVRLRQQAELEYSRNKELKSKASSKGSWFSFFRGSKDESSEIAGKFQAAMTPKEKAKLYDAIGYDEDGVDPTLPPNYVAYKLKVAFKQVSFALKENNSDKTQNELARIEVNDMKVELNQRPASNGLKVEAWINQMVVFGLSDNKRTQPQLVYNPVTSHQLLYVLFETHPLDEDCDQLLTVKSMPEEFMYDSPTVLQLMKFFKLPKDVYLERLQAAAWEKYEEIKEQTATTMKHVMNERKYMQVNIDLKPSRILLPHSGIYKDKVSLIIVQLGHLKIISEKNKQSIDSSMKLEELKGLVSDKYKLHLEDVQILLINSGEKWKTGNELIKTAHHILQPLTLELALYKSAVNRLDIPNLRIEGNLPQVTISTSDKKLEQLLALTESIPLPEDDDTFDQDEKLERRRSSSQFLLRDDQTQLRPSDAKFVKSKKDSITEINKLDLEVQFIIKEIIVKLSGEKDSSFFKFVVDTVGLKVYTRTLDMELTSYLGGLYMQHHETAKDDRGSMTNLINTPSPDANEYLLHVKLLRRKQTVSSTEIPEIEVDVHFRDLEVVLHFEILCKLLSILSNLQPESKPIQQKSSNLELKVPANNPKATTTTVDKSKIKLTAKFDKFAVNVCSSVNSFFDIRMTGLKTNVDVHKLETAVFLSLADVQIYNTVPKSRYKKILSCEGEVFSLNLCFYDNVPKSDLQKVNISVSLNTGRMHLVFLYQHIAFLLNFLESISNVKEAIQNAKHAVASSAASTAHKIQEDTTRIRLNINLKAPIIIVPENSCSDDALKLDLGTLRIENKMETKNDTKKMKICMIDKINIDLSDVQVSRVFIEDAKILSEILIIPPINMSLTLRRNLSQTFIDIPNIDVQGEIPYILLNTDQRDLLCIMTVLTVNFAEQAEKLHIPENLTPKKRKNSNLTVGYGRSHSTSVSSSSKLEQAQKGGQTTKSLQFSFVLEEVSATLYEGKVPLDKNSGLIKRDNSKLYGKFSLERLYVDGHQLNPIPDMRVIIKLASITLDDIRTDTGNKITRLMQKFDRTNTLQYMVEMNYEKTENSQQINLDLNNLHLCINLEYLLALNVMIMNSIDVKSNNKSVRLETAARKQTIESQPMITIPEDDEIQPQLQKLSVSIKIYKPEILLVENPKSVETSALIVESEIGMNIMILGDNTNISMCLTNMELFASYYAIEKRNLFKLQILDQINFYIHGSLKENNTHFNVEMTEMIINITPPLIRQLVNTLSTIKTTEIVDNKLKEPTDYDTELWNVKYWSDFNFWFLKIDDGTDASDDKEDAEKEIVIKQEMLMVKSERILFKLDSSNTPGKSSQPLLVNELCFDAQVENWSSNLQASCTLSLEVACFNQELSVWEPLVEPVQKGYNDYQQWNLTIDVQGNDVSDFDEEDGLVIPPPKLAVAISSLDPLQLTVTKCSLDVLNILANSFGEAYNQMEKPELKNTIANESGRMVKNHLGFDIQLIFEENVDNPVSVLKNGESLPISPKIISNVLQDRKDKNKFYSLVKRKQDEKSESDDFKFILIADRYNSTREMRLDWMGDMVFKLSRSHFPGKNCELLCERKFEGGCEIITLRSVLQINNHLPLTMRVNRTTSDKRMKNIADLAKNSTFHVTLDDLYDVSNELYFYPESCKSSDSLRLNWLNLKNGSDISQCCIKDDGSKIYFHAVVEVRQVNLEYSMTEKTNLYTINLHPSCIMKNTLPVSLFYSSSEQECDWIEMKPGDKQALFNIKLNDGKIKLKIEGYHEKTWTTAQPLNIKVDQIVIWNFENNDSDSKATLNLGIHSTLFKGNYEVSVVSPYWIINKTGLLLNYKDSDDNIIQHDPRYSLLMFAPKKKVFTGKNKLSVKTDEFDWSDKFSLDAVGSLGTVTCKSSKQASANMGVKITLLNQGLTRMITLIPFYIIINKSMLYIEFKEEGSTNWDVIQPEEKEMTLIARVKDLDITSVKFSYKKENTYLFPFKGNKLGGMYVQCEAFESNVHIAFQQYQPGQAPVRLINRSEVHSIEYWQENTRKETLSPGETILYTWENPSGKYLLHWSSGNKEEKDDLTKDNLKEFFLNSDEKLYWISFLDGMQRTLMFTEDLILATQAQQASELERINMDITFALSAVGLSLVNNSIQKEIAYIALTNSGVVWEERKKKKKTWKSIKMTDLVEDAYQHYAKYVRVGKTDCHRIQLSNKAEVDFGQDPVKLLKPYESDLRRNFRDGLWLQYRYSEHQTQIHAKLHYIQIDNQLPGCMFPIVLSPVPLPKSVAAEAITKPFAELCVLLRSRDYTTVKQIRYCKLLVQEMDLKIDQGFISSMVIFFSSDEEMLDDEERKRFEEDCKQIENDLLEDALRSTEDENKNFFDNIHFSPLKVHLSFSLSGSSGNETETKSSKAASDVLKIFVQSVGMVFSDIQDVVLKLNYFERRYRFYSKSKLIDEIRRHYTQQAIRSLYVLVFGLDVIGNPVGVIRGIATGLEDLFYEPYQGAIQGPEEFAEGLANGVKSLFGHAVSGTAGAASRITGTLGKGIAFLTLDQDYQRKRREERSKRPADVSTGLARGGKSLVMGLFDGVTGIVRKPVEGAKSEGVEGFFKGVGIGVVGVITRPASGVVDFAGTAFESIRRATDVSKEVRRLRPPRFLHRDGIVRPFNKIEAEGNDILSEVEKGMYQTDVYVTHLLVTKDLKTILLATDKRILFVRKDDIFGVWKCEWQYPWNELKEVSYVSKRIQVVFKVKKKGTFFSPPSVGKKVEVIDDRLAKIVIKKIKETMATAADS</sequence>
<dbReference type="GO" id="GO:0006869">
    <property type="term" value="P:lipid transport"/>
    <property type="evidence" value="ECO:0007669"/>
    <property type="project" value="UniProtKB-KW"/>
</dbReference>
<comment type="similarity">
    <text evidence="1">Belongs to the VPS13 family.</text>
</comment>
<dbReference type="Pfam" id="PF12624">
    <property type="entry name" value="VPS13_N"/>
    <property type="match status" value="1"/>
</dbReference>
<dbReference type="Proteomes" id="UP000549394">
    <property type="component" value="Unassembled WGS sequence"/>
</dbReference>
<dbReference type="InterPro" id="IPR056747">
    <property type="entry name" value="VPS13-like_M"/>
</dbReference>
<evidence type="ECO:0000256" key="3">
    <source>
        <dbReference type="ARBA" id="ARBA00023055"/>
    </source>
</evidence>
<dbReference type="GO" id="GO:0045053">
    <property type="term" value="P:protein retention in Golgi apparatus"/>
    <property type="evidence" value="ECO:0007669"/>
    <property type="project" value="TreeGrafter"/>
</dbReference>
<evidence type="ECO:0000313" key="10">
    <source>
        <dbReference type="Proteomes" id="UP000549394"/>
    </source>
</evidence>
<evidence type="ECO:0000259" key="7">
    <source>
        <dbReference type="Pfam" id="PF25036"/>
    </source>
</evidence>
<feature type="domain" description="Intermembrane lipid transfer protein VPS13-like C-terminal" evidence="8">
    <location>
        <begin position="2999"/>
        <end position="3101"/>
    </location>
</feature>
<keyword evidence="2" id="KW-0813">Transport</keyword>
<comment type="caution">
    <text evidence="9">The sequence shown here is derived from an EMBL/GenBank/DDBJ whole genome shotgun (WGS) entry which is preliminary data.</text>
</comment>
<keyword evidence="3" id="KW-0445">Lipid transport</keyword>